<evidence type="ECO:0000313" key="3">
    <source>
        <dbReference type="Proteomes" id="UP001341840"/>
    </source>
</evidence>
<accession>A0ABU6Z1C0</accession>
<protein>
    <submittedName>
        <fullName evidence="2">Uncharacterized protein</fullName>
    </submittedName>
</protein>
<sequence>MVWSSSIYRHYSGLDAYALLVLCVYISSVMHAAQVWWPCTHRASGAYAPMLEGACAPLLQCVRMGVSFDLQAFLHDLFDPRALFSHFRSDLSLLKPETLEQTNQGIEQNGKH</sequence>
<gene>
    <name evidence="2" type="ORF">PIB30_113408</name>
</gene>
<name>A0ABU6Z1C0_9FABA</name>
<keyword evidence="1" id="KW-0472">Membrane</keyword>
<keyword evidence="1" id="KW-0812">Transmembrane</keyword>
<reference evidence="2 3" key="1">
    <citation type="journal article" date="2023" name="Plants (Basel)">
        <title>Bridging the Gap: Combining Genomics and Transcriptomics Approaches to Understand Stylosanthes scabra, an Orphan Legume from the Brazilian Caatinga.</title>
        <authorList>
            <person name="Ferreira-Neto J.R.C."/>
            <person name="da Silva M.D."/>
            <person name="Binneck E."/>
            <person name="de Melo N.F."/>
            <person name="da Silva R.H."/>
            <person name="de Melo A.L.T.M."/>
            <person name="Pandolfi V."/>
            <person name="Bustamante F.O."/>
            <person name="Brasileiro-Vidal A.C."/>
            <person name="Benko-Iseppon A.M."/>
        </authorList>
    </citation>
    <scope>NUCLEOTIDE SEQUENCE [LARGE SCALE GENOMIC DNA]</scope>
    <source>
        <tissue evidence="2">Leaves</tissue>
    </source>
</reference>
<keyword evidence="3" id="KW-1185">Reference proteome</keyword>
<evidence type="ECO:0000256" key="1">
    <source>
        <dbReference type="SAM" id="Phobius"/>
    </source>
</evidence>
<keyword evidence="1" id="KW-1133">Transmembrane helix</keyword>
<organism evidence="2 3">
    <name type="scientific">Stylosanthes scabra</name>
    <dbReference type="NCBI Taxonomy" id="79078"/>
    <lineage>
        <taxon>Eukaryota</taxon>
        <taxon>Viridiplantae</taxon>
        <taxon>Streptophyta</taxon>
        <taxon>Embryophyta</taxon>
        <taxon>Tracheophyta</taxon>
        <taxon>Spermatophyta</taxon>
        <taxon>Magnoliopsida</taxon>
        <taxon>eudicotyledons</taxon>
        <taxon>Gunneridae</taxon>
        <taxon>Pentapetalae</taxon>
        <taxon>rosids</taxon>
        <taxon>fabids</taxon>
        <taxon>Fabales</taxon>
        <taxon>Fabaceae</taxon>
        <taxon>Papilionoideae</taxon>
        <taxon>50 kb inversion clade</taxon>
        <taxon>dalbergioids sensu lato</taxon>
        <taxon>Dalbergieae</taxon>
        <taxon>Pterocarpus clade</taxon>
        <taxon>Stylosanthes</taxon>
    </lineage>
</organism>
<dbReference type="Proteomes" id="UP001341840">
    <property type="component" value="Unassembled WGS sequence"/>
</dbReference>
<evidence type="ECO:0000313" key="2">
    <source>
        <dbReference type="EMBL" id="MED6215414.1"/>
    </source>
</evidence>
<feature type="transmembrane region" description="Helical" evidence="1">
    <location>
        <begin position="16"/>
        <end position="37"/>
    </location>
</feature>
<comment type="caution">
    <text evidence="2">The sequence shown here is derived from an EMBL/GenBank/DDBJ whole genome shotgun (WGS) entry which is preliminary data.</text>
</comment>
<dbReference type="EMBL" id="JASCZI010250806">
    <property type="protein sequence ID" value="MED6215414.1"/>
    <property type="molecule type" value="Genomic_DNA"/>
</dbReference>
<proteinExistence type="predicted"/>
<feature type="non-terminal residue" evidence="2">
    <location>
        <position position="112"/>
    </location>
</feature>